<evidence type="ECO:0000313" key="3">
    <source>
        <dbReference type="EMBL" id="CAH1155693.1"/>
    </source>
</evidence>
<proteinExistence type="inferred from homology"/>
<feature type="domain" description="Glucose-methanol-choline oxidoreductase N-terminal" evidence="2">
    <location>
        <begin position="355"/>
        <end position="369"/>
    </location>
</feature>
<dbReference type="Pfam" id="PF00732">
    <property type="entry name" value="GMC_oxred_N"/>
    <property type="match status" value="1"/>
</dbReference>
<dbReference type="Gene3D" id="3.50.50.60">
    <property type="entry name" value="FAD/NAD(P)-binding domain"/>
    <property type="match status" value="1"/>
</dbReference>
<reference evidence="3" key="2">
    <citation type="submission" date="2022-10" db="EMBL/GenBank/DDBJ databases">
        <authorList>
            <consortium name="ENA_rothamsted_submissions"/>
            <consortium name="culmorum"/>
            <person name="King R."/>
        </authorList>
    </citation>
    <scope>NUCLEOTIDE SEQUENCE</scope>
</reference>
<dbReference type="Proteomes" id="UP001153737">
    <property type="component" value="Chromosome 2"/>
</dbReference>
<dbReference type="SUPFAM" id="SSF54373">
    <property type="entry name" value="FAD-linked reductases, C-terminal domain"/>
    <property type="match status" value="1"/>
</dbReference>
<evidence type="ECO:0000256" key="1">
    <source>
        <dbReference type="ARBA" id="ARBA00010790"/>
    </source>
</evidence>
<organism evidence="3 4">
    <name type="scientific">Phaedon cochleariae</name>
    <name type="common">Mustard beetle</name>
    <dbReference type="NCBI Taxonomy" id="80249"/>
    <lineage>
        <taxon>Eukaryota</taxon>
        <taxon>Metazoa</taxon>
        <taxon>Ecdysozoa</taxon>
        <taxon>Arthropoda</taxon>
        <taxon>Hexapoda</taxon>
        <taxon>Insecta</taxon>
        <taxon>Pterygota</taxon>
        <taxon>Neoptera</taxon>
        <taxon>Endopterygota</taxon>
        <taxon>Coleoptera</taxon>
        <taxon>Polyphaga</taxon>
        <taxon>Cucujiformia</taxon>
        <taxon>Chrysomeloidea</taxon>
        <taxon>Chrysomelidae</taxon>
        <taxon>Chrysomelinae</taxon>
        <taxon>Chrysomelini</taxon>
        <taxon>Phaedon</taxon>
    </lineage>
</organism>
<keyword evidence="4" id="KW-1185">Reference proteome</keyword>
<dbReference type="GO" id="GO:0016614">
    <property type="term" value="F:oxidoreductase activity, acting on CH-OH group of donors"/>
    <property type="evidence" value="ECO:0007669"/>
    <property type="project" value="InterPro"/>
</dbReference>
<dbReference type="InterPro" id="IPR012132">
    <property type="entry name" value="GMC_OxRdtase"/>
</dbReference>
<evidence type="ECO:0000313" key="4">
    <source>
        <dbReference type="Proteomes" id="UP001153737"/>
    </source>
</evidence>
<name>A0A9P0DIE2_PHACE</name>
<dbReference type="InterPro" id="IPR000172">
    <property type="entry name" value="GMC_OxRdtase_N"/>
</dbReference>
<protein>
    <recommendedName>
        <fullName evidence="2">Glucose-methanol-choline oxidoreductase N-terminal domain-containing protein</fullName>
    </recommendedName>
</protein>
<dbReference type="PIRSF" id="PIRSF000137">
    <property type="entry name" value="Alcohol_oxidase"/>
    <property type="match status" value="1"/>
</dbReference>
<accession>A0A9P0DIE2</accession>
<dbReference type="InterPro" id="IPR036188">
    <property type="entry name" value="FAD/NAD-bd_sf"/>
</dbReference>
<comment type="similarity">
    <text evidence="1">Belongs to the GMC oxidoreductase family.</text>
</comment>
<dbReference type="InterPro" id="IPR007867">
    <property type="entry name" value="GMC_OxRtase_C"/>
</dbReference>
<dbReference type="AlphaFoldDB" id="A0A9P0DIE2"/>
<dbReference type="EMBL" id="OU896708">
    <property type="protein sequence ID" value="CAH1155693.1"/>
    <property type="molecule type" value="Genomic_DNA"/>
</dbReference>
<dbReference type="OrthoDB" id="269227at2759"/>
<dbReference type="GO" id="GO:0050660">
    <property type="term" value="F:flavin adenine dinucleotide binding"/>
    <property type="evidence" value="ECO:0007669"/>
    <property type="project" value="InterPro"/>
</dbReference>
<dbReference type="Gene3D" id="3.30.560.10">
    <property type="entry name" value="Glucose Oxidase, domain 3"/>
    <property type="match status" value="1"/>
</dbReference>
<dbReference type="PANTHER" id="PTHR11552">
    <property type="entry name" value="GLUCOSE-METHANOL-CHOLINE GMC OXIDOREDUCTASE"/>
    <property type="match status" value="1"/>
</dbReference>
<dbReference type="SUPFAM" id="SSF51905">
    <property type="entry name" value="FAD/NAD(P)-binding domain"/>
    <property type="match status" value="1"/>
</dbReference>
<dbReference type="PANTHER" id="PTHR11552:SF217">
    <property type="entry name" value="GLUCOSE DEHYDROGENASE [FAD, QUINONE]"/>
    <property type="match status" value="1"/>
</dbReference>
<evidence type="ECO:0000259" key="2">
    <source>
        <dbReference type="PROSITE" id="PS00624"/>
    </source>
</evidence>
<sequence>MIQSPARITSAKEVPRNFPRIFEKNNMSCGNCHATYLGPPLPAACPGASYLMFMSLVDVVIRNMCDVAETCERVTPKTKPEDEYDFIVIGTGPGGSATAGRLADLKKWKILVLEAGPDVPPPMNIPVLTSPYDTGTGVEWGISSPFNKTSPLDWGYKTEPESVAYQGYPEKRCTWTRGKGLGGCTSATEGYVRGIPRDFDDWAAMGNEGWSYKEMLPFFKRSERNADKHLVDEKYHGFEGPLTIGRYNYAPPMNDDLLLAAKQEGFPMTDDLNNGEDGIVGFTTMQSNVKNGHRQTVANAFLSPLRNNPYLHIMINSTASKIIFDSNKTATAVRFVYKNKTFTVKAKKEIILAGGTINTPHILLVSGVGPMETLRNVGIDVVHDLPGVGINLTDHVSLGLVYNLNKMKDFNEMSFQNVKWYKDKRGGPLSAPGLRQLLARLNSKYAEPSGKNPDLLLMFLGFIPKCSRTGSSNELEDPSHPNEPATIRIAPAILHPESRGYISIKSADLFEKPIMVANYLTSPNDQKVLLDGIRILQKYANNSYLKEKYGMELNKTNYGDCGIIHEYDSDEFWICAMKYKTLACKHLTSSCRMGPSSDKYAVVDSKLRVYGVKRLRIVDASVMPRTISAYTFSTTLAIGEKGADLIKKEWMNET</sequence>
<dbReference type="Pfam" id="PF05199">
    <property type="entry name" value="GMC_oxred_C"/>
    <property type="match status" value="1"/>
</dbReference>
<dbReference type="PROSITE" id="PS00624">
    <property type="entry name" value="GMC_OXRED_2"/>
    <property type="match status" value="1"/>
</dbReference>
<gene>
    <name evidence="3" type="ORF">PHAECO_LOCUS6510</name>
</gene>
<reference evidence="3" key="1">
    <citation type="submission" date="2022-01" db="EMBL/GenBank/DDBJ databases">
        <authorList>
            <person name="King R."/>
        </authorList>
    </citation>
    <scope>NUCLEOTIDE SEQUENCE</scope>
</reference>